<comment type="caution">
    <text evidence="1">The sequence shown here is derived from an EMBL/GenBank/DDBJ whole genome shotgun (WGS) entry which is preliminary data.</text>
</comment>
<name>A0A9D9HLJ1_9BACT</name>
<organism evidence="1 2">
    <name type="scientific">Candidatus Cryptobacteroides intestinigallinarum</name>
    <dbReference type="NCBI Taxonomy" id="2840767"/>
    <lineage>
        <taxon>Bacteria</taxon>
        <taxon>Pseudomonadati</taxon>
        <taxon>Bacteroidota</taxon>
        <taxon>Bacteroidia</taxon>
        <taxon>Bacteroidales</taxon>
        <taxon>Candidatus Cryptobacteroides</taxon>
    </lineage>
</organism>
<reference evidence="1" key="2">
    <citation type="journal article" date="2021" name="PeerJ">
        <title>Extensive microbial diversity within the chicken gut microbiome revealed by metagenomics and culture.</title>
        <authorList>
            <person name="Gilroy R."/>
            <person name="Ravi A."/>
            <person name="Getino M."/>
            <person name="Pursley I."/>
            <person name="Horton D.L."/>
            <person name="Alikhan N.F."/>
            <person name="Baker D."/>
            <person name="Gharbi K."/>
            <person name="Hall N."/>
            <person name="Watson M."/>
            <person name="Adriaenssens E.M."/>
            <person name="Foster-Nyarko E."/>
            <person name="Jarju S."/>
            <person name="Secka A."/>
            <person name="Antonio M."/>
            <person name="Oren A."/>
            <person name="Chaudhuri R.R."/>
            <person name="La Ragione R."/>
            <person name="Hildebrand F."/>
            <person name="Pallen M.J."/>
        </authorList>
    </citation>
    <scope>NUCLEOTIDE SEQUENCE</scope>
    <source>
        <strain evidence="1">B1-3475</strain>
    </source>
</reference>
<dbReference type="Proteomes" id="UP000823617">
    <property type="component" value="Unassembled WGS sequence"/>
</dbReference>
<dbReference type="EMBL" id="JADIMK010000069">
    <property type="protein sequence ID" value="MBO8456069.1"/>
    <property type="molecule type" value="Genomic_DNA"/>
</dbReference>
<protein>
    <submittedName>
        <fullName evidence="1">Uncharacterized protein</fullName>
    </submittedName>
</protein>
<sequence>MENYINKQLTEGYNGKLNELFDKWIKSYQEDQRHLFCQDGLIVKAKDEDSGYDINSEWEKSQRKIMFIVKDCPDGWGYDTRRLFVGYPDKADSQKNALKTRSLKGRTRFFKNIALMLYGLYNLTEENKGKTEINCNSFKADATMRNIIVNAFNDIPFAYVEAKKLAGKESCPDKDLQESLVWDAAYLGEEINILKPNIIVCCDNHGLIFNSLVTNYFNGTIPDKDHVWEYDYPGSEYIKCKLYYYEEKGILLFNSYHPTVLGKEEWTIYEKVISPFRQFFARYKTFDVISAANKTIQ</sequence>
<gene>
    <name evidence="1" type="ORF">IAC08_06655</name>
</gene>
<reference evidence="1" key="1">
    <citation type="submission" date="2020-10" db="EMBL/GenBank/DDBJ databases">
        <authorList>
            <person name="Gilroy R."/>
        </authorList>
    </citation>
    <scope>NUCLEOTIDE SEQUENCE</scope>
    <source>
        <strain evidence="1">B1-3475</strain>
    </source>
</reference>
<accession>A0A9D9HLJ1</accession>
<dbReference type="AlphaFoldDB" id="A0A9D9HLJ1"/>
<evidence type="ECO:0000313" key="2">
    <source>
        <dbReference type="Proteomes" id="UP000823617"/>
    </source>
</evidence>
<proteinExistence type="predicted"/>
<evidence type="ECO:0000313" key="1">
    <source>
        <dbReference type="EMBL" id="MBO8456069.1"/>
    </source>
</evidence>